<reference evidence="1" key="1">
    <citation type="submission" date="2022-12" db="EMBL/GenBank/DDBJ databases">
        <authorList>
            <person name="Petersen C."/>
        </authorList>
    </citation>
    <scope>NUCLEOTIDE SEQUENCE</scope>
    <source>
        <strain evidence="1">IBT 29677</strain>
    </source>
</reference>
<dbReference type="AlphaFoldDB" id="A0A9W9W3F5"/>
<comment type="caution">
    <text evidence="1">The sequence shown here is derived from an EMBL/GenBank/DDBJ whole genome shotgun (WGS) entry which is preliminary data.</text>
</comment>
<gene>
    <name evidence="1" type="ORF">N7509_005950</name>
</gene>
<evidence type="ECO:0000313" key="1">
    <source>
        <dbReference type="EMBL" id="KAJ5397837.1"/>
    </source>
</evidence>
<dbReference type="EMBL" id="JAPZBU010000006">
    <property type="protein sequence ID" value="KAJ5397837.1"/>
    <property type="molecule type" value="Genomic_DNA"/>
</dbReference>
<protein>
    <submittedName>
        <fullName evidence="1">Uncharacterized protein</fullName>
    </submittedName>
</protein>
<accession>A0A9W9W3F5</accession>
<reference evidence="1" key="2">
    <citation type="journal article" date="2023" name="IMA Fungus">
        <title>Comparative genomic study of the Penicillium genus elucidates a diverse pangenome and 15 lateral gene transfer events.</title>
        <authorList>
            <person name="Petersen C."/>
            <person name="Sorensen T."/>
            <person name="Nielsen M.R."/>
            <person name="Sondergaard T.E."/>
            <person name="Sorensen J.L."/>
            <person name="Fitzpatrick D.A."/>
            <person name="Frisvad J.C."/>
            <person name="Nielsen K.L."/>
        </authorList>
    </citation>
    <scope>NUCLEOTIDE SEQUENCE</scope>
    <source>
        <strain evidence="1">IBT 29677</strain>
    </source>
</reference>
<dbReference type="GeneID" id="81369567"/>
<evidence type="ECO:0000313" key="2">
    <source>
        <dbReference type="Proteomes" id="UP001147747"/>
    </source>
</evidence>
<sequence length="100" mass="10732">MCASRARIMPEALLYRPLAGWSRATGLAAGRTPHIIYAPLIVDWSGAKLFKSLYVRDGGYQAMELFGTEGLCSFAQLKVHFGDDGGGGIEKTVGRSARVA</sequence>
<keyword evidence="2" id="KW-1185">Reference proteome</keyword>
<name>A0A9W9W3F5_9EURO</name>
<organism evidence="1 2">
    <name type="scientific">Penicillium cosmopolitanum</name>
    <dbReference type="NCBI Taxonomy" id="1131564"/>
    <lineage>
        <taxon>Eukaryota</taxon>
        <taxon>Fungi</taxon>
        <taxon>Dikarya</taxon>
        <taxon>Ascomycota</taxon>
        <taxon>Pezizomycotina</taxon>
        <taxon>Eurotiomycetes</taxon>
        <taxon>Eurotiomycetidae</taxon>
        <taxon>Eurotiales</taxon>
        <taxon>Aspergillaceae</taxon>
        <taxon>Penicillium</taxon>
    </lineage>
</organism>
<dbReference type="OrthoDB" id="2149705at2759"/>
<dbReference type="Proteomes" id="UP001147747">
    <property type="component" value="Unassembled WGS sequence"/>
</dbReference>
<dbReference type="RefSeq" id="XP_056489889.1">
    <property type="nucleotide sequence ID" value="XM_056630587.1"/>
</dbReference>
<proteinExistence type="predicted"/>